<feature type="domain" description="B box-type" evidence="2">
    <location>
        <begin position="3"/>
        <end position="44"/>
    </location>
</feature>
<accession>A0A210R4S6</accession>
<name>A0A210R4S6_MIZYE</name>
<keyword evidence="1" id="KW-0862">Zinc</keyword>
<keyword evidence="1" id="KW-0479">Metal-binding</keyword>
<dbReference type="Proteomes" id="UP000242188">
    <property type="component" value="Unassembled WGS sequence"/>
</dbReference>
<dbReference type="InterPro" id="IPR000315">
    <property type="entry name" value="Znf_B-box"/>
</dbReference>
<dbReference type="Gene3D" id="3.30.160.60">
    <property type="entry name" value="Classic Zinc Finger"/>
    <property type="match status" value="1"/>
</dbReference>
<evidence type="ECO:0000313" key="4">
    <source>
        <dbReference type="Proteomes" id="UP000242188"/>
    </source>
</evidence>
<reference evidence="3 4" key="1">
    <citation type="journal article" date="2017" name="Nat. Ecol. Evol.">
        <title>Scallop genome provides insights into evolution of bilaterian karyotype and development.</title>
        <authorList>
            <person name="Wang S."/>
            <person name="Zhang J."/>
            <person name="Jiao W."/>
            <person name="Li J."/>
            <person name="Xun X."/>
            <person name="Sun Y."/>
            <person name="Guo X."/>
            <person name="Huan P."/>
            <person name="Dong B."/>
            <person name="Zhang L."/>
            <person name="Hu X."/>
            <person name="Sun X."/>
            <person name="Wang J."/>
            <person name="Zhao C."/>
            <person name="Wang Y."/>
            <person name="Wang D."/>
            <person name="Huang X."/>
            <person name="Wang R."/>
            <person name="Lv J."/>
            <person name="Li Y."/>
            <person name="Zhang Z."/>
            <person name="Liu B."/>
            <person name="Lu W."/>
            <person name="Hui Y."/>
            <person name="Liang J."/>
            <person name="Zhou Z."/>
            <person name="Hou R."/>
            <person name="Li X."/>
            <person name="Liu Y."/>
            <person name="Li H."/>
            <person name="Ning X."/>
            <person name="Lin Y."/>
            <person name="Zhao L."/>
            <person name="Xing Q."/>
            <person name="Dou J."/>
            <person name="Li Y."/>
            <person name="Mao J."/>
            <person name="Guo H."/>
            <person name="Dou H."/>
            <person name="Li T."/>
            <person name="Mu C."/>
            <person name="Jiang W."/>
            <person name="Fu Q."/>
            <person name="Fu X."/>
            <person name="Miao Y."/>
            <person name="Liu J."/>
            <person name="Yu Q."/>
            <person name="Li R."/>
            <person name="Liao H."/>
            <person name="Li X."/>
            <person name="Kong Y."/>
            <person name="Jiang Z."/>
            <person name="Chourrout D."/>
            <person name="Li R."/>
            <person name="Bao Z."/>
        </authorList>
    </citation>
    <scope>NUCLEOTIDE SEQUENCE [LARGE SCALE GENOMIC DNA]</scope>
    <source>
        <strain evidence="3 4">PY_sf001</strain>
    </source>
</reference>
<dbReference type="GO" id="GO:0008270">
    <property type="term" value="F:zinc ion binding"/>
    <property type="evidence" value="ECO:0007669"/>
    <property type="project" value="UniProtKB-KW"/>
</dbReference>
<evidence type="ECO:0000313" key="3">
    <source>
        <dbReference type="EMBL" id="OWF55898.1"/>
    </source>
</evidence>
<dbReference type="SUPFAM" id="SSF57845">
    <property type="entry name" value="B-box zinc-binding domain"/>
    <property type="match status" value="1"/>
</dbReference>
<gene>
    <name evidence="3" type="ORF">KP79_PYT00174</name>
</gene>
<dbReference type="AlphaFoldDB" id="A0A210R4S6"/>
<sequence length="199" mass="22289">MAERVKYCDVHTADPCSIMCVTCGKMVCFICQHGTHRSHEFSRSKGIGVPGQSASQQWRNDIQDLKEKKWDFEKGIDDLKLDVKSRSTLLTNMIMDLEKETLAQIESFKKENIETCDRAINAIKAACRNSSMIPDQSAEKRERDDMVIKKELAILSLSTTPGFTAEIRSSAEMSEVFGQLTYGTAVVSSKAAQVRISQK</sequence>
<proteinExistence type="predicted"/>
<dbReference type="EMBL" id="NEDP02000458">
    <property type="protein sequence ID" value="OWF55898.1"/>
    <property type="molecule type" value="Genomic_DNA"/>
</dbReference>
<dbReference type="SMART" id="SM00336">
    <property type="entry name" value="BBOX"/>
    <property type="match status" value="1"/>
</dbReference>
<keyword evidence="1" id="KW-0863">Zinc-finger</keyword>
<comment type="caution">
    <text evidence="3">The sequence shown here is derived from an EMBL/GenBank/DDBJ whole genome shotgun (WGS) entry which is preliminary data.</text>
</comment>
<dbReference type="PROSITE" id="PS50119">
    <property type="entry name" value="ZF_BBOX"/>
    <property type="match status" value="1"/>
</dbReference>
<keyword evidence="4" id="KW-1185">Reference proteome</keyword>
<evidence type="ECO:0000259" key="2">
    <source>
        <dbReference type="PROSITE" id="PS50119"/>
    </source>
</evidence>
<protein>
    <recommendedName>
        <fullName evidence="2">B box-type domain-containing protein</fullName>
    </recommendedName>
</protein>
<evidence type="ECO:0000256" key="1">
    <source>
        <dbReference type="PROSITE-ProRule" id="PRU00024"/>
    </source>
</evidence>
<dbReference type="Pfam" id="PF00643">
    <property type="entry name" value="zf-B_box"/>
    <property type="match status" value="1"/>
</dbReference>
<organism evidence="3 4">
    <name type="scientific">Mizuhopecten yessoensis</name>
    <name type="common">Japanese scallop</name>
    <name type="synonym">Patinopecten yessoensis</name>
    <dbReference type="NCBI Taxonomy" id="6573"/>
    <lineage>
        <taxon>Eukaryota</taxon>
        <taxon>Metazoa</taxon>
        <taxon>Spiralia</taxon>
        <taxon>Lophotrochozoa</taxon>
        <taxon>Mollusca</taxon>
        <taxon>Bivalvia</taxon>
        <taxon>Autobranchia</taxon>
        <taxon>Pteriomorphia</taxon>
        <taxon>Pectinida</taxon>
        <taxon>Pectinoidea</taxon>
        <taxon>Pectinidae</taxon>
        <taxon>Mizuhopecten</taxon>
    </lineage>
</organism>